<dbReference type="EMBL" id="JBHUIK010000001">
    <property type="protein sequence ID" value="MFD2212320.1"/>
    <property type="molecule type" value="Genomic_DNA"/>
</dbReference>
<keyword evidence="2" id="KW-1185">Reference proteome</keyword>
<dbReference type="Proteomes" id="UP001597318">
    <property type="component" value="Unassembled WGS sequence"/>
</dbReference>
<sequence>MNPLYKNKIKQLIDKHNKTGVTWRKLRNIHYGEIHLKKRQRRKELPLKWELSEYDNFIVNIMNEIQNDVHLYYLSTFEQNYFCFDDGNWIVIVGEDGIMDTCMKGKPQNYFINNPGYEYLGKVKDVFS</sequence>
<accession>A0ABW5BU29</accession>
<reference evidence="2" key="1">
    <citation type="journal article" date="2019" name="Int. J. Syst. Evol. Microbiol.">
        <title>The Global Catalogue of Microorganisms (GCM) 10K type strain sequencing project: providing services to taxonomists for standard genome sequencing and annotation.</title>
        <authorList>
            <consortium name="The Broad Institute Genomics Platform"/>
            <consortium name="The Broad Institute Genome Sequencing Center for Infectious Disease"/>
            <person name="Wu L."/>
            <person name="Ma J."/>
        </authorList>
    </citation>
    <scope>NUCLEOTIDE SEQUENCE [LARGE SCALE GENOMIC DNA]</scope>
    <source>
        <strain evidence="2">CGMCC 1.15474</strain>
    </source>
</reference>
<name>A0ABW5BU29_9BACI</name>
<protein>
    <submittedName>
        <fullName evidence="1">Uncharacterized protein</fullName>
    </submittedName>
</protein>
<evidence type="ECO:0000313" key="2">
    <source>
        <dbReference type="Proteomes" id="UP001597318"/>
    </source>
</evidence>
<gene>
    <name evidence="1" type="ORF">ACFSKK_01185</name>
</gene>
<comment type="caution">
    <text evidence="1">The sequence shown here is derived from an EMBL/GenBank/DDBJ whole genome shotgun (WGS) entry which is preliminary data.</text>
</comment>
<organism evidence="1 2">
    <name type="scientific">Metabacillus endolithicus</name>
    <dbReference type="NCBI Taxonomy" id="1535204"/>
    <lineage>
        <taxon>Bacteria</taxon>
        <taxon>Bacillati</taxon>
        <taxon>Bacillota</taxon>
        <taxon>Bacilli</taxon>
        <taxon>Bacillales</taxon>
        <taxon>Bacillaceae</taxon>
        <taxon>Metabacillus</taxon>
    </lineage>
</organism>
<dbReference type="RefSeq" id="WP_247342595.1">
    <property type="nucleotide sequence ID" value="NZ_CP095550.1"/>
</dbReference>
<proteinExistence type="predicted"/>
<evidence type="ECO:0000313" key="1">
    <source>
        <dbReference type="EMBL" id="MFD2212320.1"/>
    </source>
</evidence>